<dbReference type="FunFam" id="2.30.33.40:FF:000001">
    <property type="entry name" value="10 kDa chaperonin"/>
    <property type="match status" value="1"/>
</dbReference>
<accession>A0A5M6D624</accession>
<gene>
    <name evidence="3" type="primary">groES</name>
    <name evidence="3" type="synonym">groS</name>
    <name evidence="5" type="ORF">FYK55_14155</name>
</gene>
<evidence type="ECO:0000256" key="3">
    <source>
        <dbReference type="HAMAP-Rule" id="MF_00580"/>
    </source>
</evidence>
<evidence type="ECO:0000313" key="6">
    <source>
        <dbReference type="Proteomes" id="UP000324479"/>
    </source>
</evidence>
<dbReference type="Gene3D" id="2.30.33.40">
    <property type="entry name" value="GroES chaperonin"/>
    <property type="match status" value="1"/>
</dbReference>
<dbReference type="GO" id="GO:0044183">
    <property type="term" value="F:protein folding chaperone"/>
    <property type="evidence" value="ECO:0007669"/>
    <property type="project" value="InterPro"/>
</dbReference>
<reference evidence="5 6" key="1">
    <citation type="submission" date="2019-08" db="EMBL/GenBank/DDBJ databases">
        <authorList>
            <person name="Dhanesh K."/>
            <person name="Kumar G."/>
            <person name="Sasikala C."/>
            <person name="Venkata Ramana C."/>
        </authorList>
    </citation>
    <scope>NUCLEOTIDE SEQUENCE [LARGE SCALE GENOMIC DNA]</scope>
    <source>
        <strain evidence="5 6">JC645</strain>
    </source>
</reference>
<comment type="similarity">
    <text evidence="1 3 4">Belongs to the GroES chaperonin family.</text>
</comment>
<dbReference type="PROSITE" id="PS00681">
    <property type="entry name" value="CHAPERONINS_CPN10"/>
    <property type="match status" value="1"/>
</dbReference>
<dbReference type="GO" id="GO:0005524">
    <property type="term" value="F:ATP binding"/>
    <property type="evidence" value="ECO:0007669"/>
    <property type="project" value="InterPro"/>
</dbReference>
<dbReference type="InterPro" id="IPR011032">
    <property type="entry name" value="GroES-like_sf"/>
</dbReference>
<keyword evidence="2 3" id="KW-0143">Chaperone</keyword>
<name>A0A5M6D624_9BACT</name>
<keyword evidence="6" id="KW-1185">Reference proteome</keyword>
<sequence>MGTATAAKRMTKLQPLGNRVIVERDESEATTRGGIVLPETAREQAARGRIIRVGPGQLSDTGTRTPLQVKRGDRVIFSQYAGSEVEIGQRKLLVMREGDILAVVE</sequence>
<dbReference type="SUPFAM" id="SSF50129">
    <property type="entry name" value="GroES-like"/>
    <property type="match status" value="1"/>
</dbReference>
<proteinExistence type="inferred from homology"/>
<evidence type="ECO:0000256" key="4">
    <source>
        <dbReference type="RuleBase" id="RU000535"/>
    </source>
</evidence>
<comment type="caution">
    <text evidence="5">The sequence shown here is derived from an EMBL/GenBank/DDBJ whole genome shotgun (WGS) entry which is preliminary data.</text>
</comment>
<dbReference type="PANTHER" id="PTHR10772:SF58">
    <property type="entry name" value="CO-CHAPERONIN GROES"/>
    <property type="match status" value="1"/>
</dbReference>
<dbReference type="NCBIfam" id="NF001531">
    <property type="entry name" value="PRK00364.2-2"/>
    <property type="match status" value="1"/>
</dbReference>
<dbReference type="AlphaFoldDB" id="A0A5M6D624"/>
<dbReference type="CDD" id="cd00320">
    <property type="entry name" value="cpn10"/>
    <property type="match status" value="1"/>
</dbReference>
<dbReference type="GO" id="GO:0051087">
    <property type="term" value="F:protein-folding chaperone binding"/>
    <property type="evidence" value="ECO:0007669"/>
    <property type="project" value="TreeGrafter"/>
</dbReference>
<comment type="subcellular location">
    <subcellularLocation>
        <location evidence="3">Cytoplasm</location>
    </subcellularLocation>
</comment>
<evidence type="ECO:0000313" key="5">
    <source>
        <dbReference type="EMBL" id="KAA5542793.1"/>
    </source>
</evidence>
<dbReference type="Proteomes" id="UP000324479">
    <property type="component" value="Unassembled WGS sequence"/>
</dbReference>
<protein>
    <recommendedName>
        <fullName evidence="3">Co-chaperonin GroES</fullName>
    </recommendedName>
    <alternativeName>
        <fullName evidence="3">10 kDa chaperonin</fullName>
    </alternativeName>
    <alternativeName>
        <fullName evidence="3">Chaperonin-10</fullName>
        <shortName evidence="3">Cpn10</shortName>
    </alternativeName>
</protein>
<dbReference type="NCBIfam" id="NF001533">
    <property type="entry name" value="PRK00364.2-4"/>
    <property type="match status" value="1"/>
</dbReference>
<dbReference type="InterPro" id="IPR037124">
    <property type="entry name" value="Chaperonin_GroES_sf"/>
</dbReference>
<dbReference type="HAMAP" id="MF_00580">
    <property type="entry name" value="CH10"/>
    <property type="match status" value="1"/>
</dbReference>
<evidence type="ECO:0000256" key="1">
    <source>
        <dbReference type="ARBA" id="ARBA00006975"/>
    </source>
</evidence>
<comment type="subunit">
    <text evidence="3">Heptamer of 7 subunits arranged in a ring. Interacts with the chaperonin GroEL.</text>
</comment>
<dbReference type="GO" id="GO:0005737">
    <property type="term" value="C:cytoplasm"/>
    <property type="evidence" value="ECO:0007669"/>
    <property type="project" value="UniProtKB-SubCell"/>
</dbReference>
<dbReference type="SMART" id="SM00883">
    <property type="entry name" value="Cpn10"/>
    <property type="match status" value="1"/>
</dbReference>
<keyword evidence="3" id="KW-0963">Cytoplasm</keyword>
<dbReference type="InterPro" id="IPR020818">
    <property type="entry name" value="Chaperonin_GroES"/>
</dbReference>
<evidence type="ECO:0000256" key="2">
    <source>
        <dbReference type="ARBA" id="ARBA00023186"/>
    </source>
</evidence>
<dbReference type="GO" id="GO:0051082">
    <property type="term" value="F:unfolded protein binding"/>
    <property type="evidence" value="ECO:0007669"/>
    <property type="project" value="TreeGrafter"/>
</dbReference>
<organism evidence="5 6">
    <name type="scientific">Roseiconus nitratireducens</name>
    <dbReference type="NCBI Taxonomy" id="2605748"/>
    <lineage>
        <taxon>Bacteria</taxon>
        <taxon>Pseudomonadati</taxon>
        <taxon>Planctomycetota</taxon>
        <taxon>Planctomycetia</taxon>
        <taxon>Pirellulales</taxon>
        <taxon>Pirellulaceae</taxon>
        <taxon>Roseiconus</taxon>
    </lineage>
</organism>
<dbReference type="EMBL" id="VWOX01000007">
    <property type="protein sequence ID" value="KAA5542793.1"/>
    <property type="molecule type" value="Genomic_DNA"/>
</dbReference>
<dbReference type="PANTHER" id="PTHR10772">
    <property type="entry name" value="10 KDA HEAT SHOCK PROTEIN"/>
    <property type="match status" value="1"/>
</dbReference>
<dbReference type="Pfam" id="PF00166">
    <property type="entry name" value="Cpn10"/>
    <property type="match status" value="1"/>
</dbReference>
<comment type="function">
    <text evidence="3 4">Together with the chaperonin GroEL, plays an essential role in assisting protein folding. The GroEL-GroES system forms a nano-cage that allows encapsulation of the non-native substrate proteins and provides a physical environment optimized to promote and accelerate protein folding. GroES binds to the apical surface of the GroEL ring, thereby capping the opening of the GroEL channel.</text>
</comment>
<dbReference type="InterPro" id="IPR018369">
    <property type="entry name" value="Chaprnonin_Cpn10_CS"/>
</dbReference>
<dbReference type="GO" id="GO:0046872">
    <property type="term" value="F:metal ion binding"/>
    <property type="evidence" value="ECO:0007669"/>
    <property type="project" value="TreeGrafter"/>
</dbReference>
<dbReference type="PRINTS" id="PR00297">
    <property type="entry name" value="CHAPERONIN10"/>
</dbReference>